<dbReference type="InterPro" id="IPR001387">
    <property type="entry name" value="Cro/C1-type_HTH"/>
</dbReference>
<dbReference type="SUPFAM" id="SSF47413">
    <property type="entry name" value="lambda repressor-like DNA-binding domains"/>
    <property type="match status" value="1"/>
</dbReference>
<dbReference type="Pfam" id="PF01381">
    <property type="entry name" value="HTH_3"/>
    <property type="match status" value="1"/>
</dbReference>
<evidence type="ECO:0000313" key="3">
    <source>
        <dbReference type="EMBL" id="QJA05147.1"/>
    </source>
</evidence>
<name>A0AAP9MJX8_CLOIN</name>
<proteinExistence type="predicted"/>
<dbReference type="GeneID" id="61924705"/>
<sequence>MNLGNNLFQARKRCGLSQEDVAEKLGVSRQTVSKWETDETVPDIRQSKKMAMLYSMLLDELIDFDLDIKEIQETIDKTSEEAEEKIN</sequence>
<dbReference type="GO" id="GO:0003677">
    <property type="term" value="F:DNA binding"/>
    <property type="evidence" value="ECO:0007669"/>
    <property type="project" value="UniProtKB-KW"/>
</dbReference>
<dbReference type="CDD" id="cd00093">
    <property type="entry name" value="HTH_XRE"/>
    <property type="match status" value="1"/>
</dbReference>
<dbReference type="EMBL" id="CP048838">
    <property type="protein sequence ID" value="QJA05147.1"/>
    <property type="molecule type" value="Genomic_DNA"/>
</dbReference>
<reference evidence="3 4" key="1">
    <citation type="submission" date="2020-02" db="EMBL/GenBank/DDBJ databases">
        <authorList>
            <person name="Kociolek L.K."/>
            <person name="Ozer E.A."/>
        </authorList>
    </citation>
    <scope>NUCLEOTIDE SEQUENCE [LARGE SCALE GENOMIC DNA]</scope>
    <source>
        <strain evidence="3 4">ATCC 14501</strain>
    </source>
</reference>
<dbReference type="PROSITE" id="PS50943">
    <property type="entry name" value="HTH_CROC1"/>
    <property type="match status" value="1"/>
</dbReference>
<feature type="domain" description="HTH cro/C1-type" evidence="2">
    <location>
        <begin position="9"/>
        <end position="61"/>
    </location>
</feature>
<dbReference type="SMART" id="SM00530">
    <property type="entry name" value="HTH_XRE"/>
    <property type="match status" value="1"/>
</dbReference>
<dbReference type="Gene3D" id="1.10.260.40">
    <property type="entry name" value="lambda repressor-like DNA-binding domains"/>
    <property type="match status" value="1"/>
</dbReference>
<dbReference type="PANTHER" id="PTHR46558:SF13">
    <property type="entry name" value="HTH-TYPE TRANSCRIPTIONAL REGULATOR IMMR"/>
    <property type="match status" value="1"/>
</dbReference>
<evidence type="ECO:0000256" key="1">
    <source>
        <dbReference type="ARBA" id="ARBA00023125"/>
    </source>
</evidence>
<organism evidence="3 4">
    <name type="scientific">Clostridium innocuum</name>
    <dbReference type="NCBI Taxonomy" id="1522"/>
    <lineage>
        <taxon>Bacteria</taxon>
        <taxon>Bacillati</taxon>
        <taxon>Bacillota</taxon>
        <taxon>Clostridia</taxon>
        <taxon>Eubacteriales</taxon>
        <taxon>Clostridiaceae</taxon>
        <taxon>Clostridium</taxon>
    </lineage>
</organism>
<evidence type="ECO:0000313" key="4">
    <source>
        <dbReference type="Proteomes" id="UP000503330"/>
    </source>
</evidence>
<dbReference type="Proteomes" id="UP000503330">
    <property type="component" value="Chromosome"/>
</dbReference>
<dbReference type="AlphaFoldDB" id="A0AAP9MJX8"/>
<gene>
    <name evidence="3" type="ORF">G4D54_04170</name>
</gene>
<evidence type="ECO:0000259" key="2">
    <source>
        <dbReference type="PROSITE" id="PS50943"/>
    </source>
</evidence>
<accession>A0AAP9MJX8</accession>
<keyword evidence="1" id="KW-0238">DNA-binding</keyword>
<dbReference type="PANTHER" id="PTHR46558">
    <property type="entry name" value="TRACRIPTIONAL REGULATORY PROTEIN-RELATED-RELATED"/>
    <property type="match status" value="1"/>
</dbReference>
<protein>
    <submittedName>
        <fullName evidence="3">Helix-turn-helix transcriptional regulator</fullName>
    </submittedName>
</protein>
<dbReference type="InterPro" id="IPR010982">
    <property type="entry name" value="Lambda_DNA-bd_dom_sf"/>
</dbReference>
<dbReference type="RefSeq" id="WP_002607490.1">
    <property type="nucleotide sequence ID" value="NZ_CABHJD010000015.1"/>
</dbReference>